<name>A0AC34RAU6_9BILA</name>
<evidence type="ECO:0000313" key="2">
    <source>
        <dbReference type="WBParaSite" id="JU765_v2.g4967.t1"/>
    </source>
</evidence>
<protein>
    <submittedName>
        <fullName evidence="2">Uncharacterized protein</fullName>
    </submittedName>
</protein>
<proteinExistence type="predicted"/>
<evidence type="ECO:0000313" key="1">
    <source>
        <dbReference type="Proteomes" id="UP000887576"/>
    </source>
</evidence>
<organism evidence="1 2">
    <name type="scientific">Panagrolaimus sp. JU765</name>
    <dbReference type="NCBI Taxonomy" id="591449"/>
    <lineage>
        <taxon>Eukaryota</taxon>
        <taxon>Metazoa</taxon>
        <taxon>Ecdysozoa</taxon>
        <taxon>Nematoda</taxon>
        <taxon>Chromadorea</taxon>
        <taxon>Rhabditida</taxon>
        <taxon>Tylenchina</taxon>
        <taxon>Panagrolaimomorpha</taxon>
        <taxon>Panagrolaimoidea</taxon>
        <taxon>Panagrolaimidae</taxon>
        <taxon>Panagrolaimus</taxon>
    </lineage>
</organism>
<accession>A0AC34RAU6</accession>
<dbReference type="WBParaSite" id="JU765_v2.g4967.t1">
    <property type="protein sequence ID" value="JU765_v2.g4967.t1"/>
    <property type="gene ID" value="JU765_v2.g4967"/>
</dbReference>
<dbReference type="Proteomes" id="UP000887576">
    <property type="component" value="Unplaced"/>
</dbReference>
<sequence length="112" mass="13357">MDEDKQKELEYAKKMLLRDVAVYNNLAYPTESSRPKVNLRFLSRTLDSARSHNRDKAGTSKDKSDVEDLTKNKPKEKEHKKKQKDKKERKRIKKEKILIPTNEFLYFHVYGM</sequence>
<reference evidence="2" key="1">
    <citation type="submission" date="2022-11" db="UniProtKB">
        <authorList>
            <consortium name="WormBaseParasite"/>
        </authorList>
    </citation>
    <scope>IDENTIFICATION</scope>
</reference>